<evidence type="ECO:0000313" key="3">
    <source>
        <dbReference type="Proteomes" id="UP000766486"/>
    </source>
</evidence>
<name>A0ABY6USL7_BIOOC</name>
<evidence type="ECO:0000256" key="1">
    <source>
        <dbReference type="SAM" id="MobiDB-lite"/>
    </source>
</evidence>
<proteinExistence type="predicted"/>
<feature type="region of interest" description="Disordered" evidence="1">
    <location>
        <begin position="283"/>
        <end position="309"/>
    </location>
</feature>
<feature type="region of interest" description="Disordered" evidence="1">
    <location>
        <begin position="133"/>
        <end position="271"/>
    </location>
</feature>
<protein>
    <submittedName>
        <fullName evidence="2">Uncharacterized protein</fullName>
    </submittedName>
</protein>
<feature type="region of interest" description="Disordered" evidence="1">
    <location>
        <begin position="1"/>
        <end position="94"/>
    </location>
</feature>
<comment type="caution">
    <text evidence="2">The sequence shown here is derived from an EMBL/GenBank/DDBJ whole genome shotgun (WGS) entry which is preliminary data.</text>
</comment>
<evidence type="ECO:0000313" key="2">
    <source>
        <dbReference type="EMBL" id="VUC33145.1"/>
    </source>
</evidence>
<accession>A0ABY6USL7</accession>
<sequence>MVSQPQNPNSSHPRPLFGAELEARTPDGNPVFEMSGESAPSKDDNSTSNIYPERNETGPNSQAHPWPFCLDEQGQRRPIMEEAGRAQAAANENADAVPAALAIKFGRPAGSDASAEVRPLALRPVSPAETESFIPAPLNISRPSQSSPPPLSPKKYKPYQPPASLEEPKSPSIAGHPKHEPGQAYKPYRRPSYDDRQSASAAAVPTAAPASNYGVGSAPTSPAPSAQPFRYPSPSGQEQQTLAAIPTTASPEIPTASSPALGNRTPSPSLRPYQALYSEYEVGNQANQSPPPPVPLKTRPPAVDSSARQEAGAHFYGHTHRLLAQVKQQLNRHQQIYTLVEAVQDLRSPRAPFRSKWHLLFQIQPLSRLTLNLLLLLLRPLNRVLNPVPNPALNLASNQAHSFLKQHMLPEVLKMQKHLRDHQSFLSSRKSTNPFLRIHHLPICQLQHTAPVPILFRPRNLPYSHLRRKWSPICLRLISLLSLPMLLRASHHPRCLHSLSPLLTGSLPLNHRLPLAKHQRNHLQDSLFQMQPRLSRFRLLRKMIVYRRLVHRLRIRNTHTPHSQARHIMFFNLPHLSPPGLAPLMRILQ</sequence>
<feature type="compositionally biased region" description="Polar residues" evidence="1">
    <location>
        <begin position="234"/>
        <end position="268"/>
    </location>
</feature>
<feature type="compositionally biased region" description="Low complexity" evidence="1">
    <location>
        <begin position="198"/>
        <end position="226"/>
    </location>
</feature>
<feature type="compositionally biased region" description="Polar residues" evidence="1">
    <location>
        <begin position="1"/>
        <end position="12"/>
    </location>
</feature>
<feature type="compositionally biased region" description="Basic and acidic residues" evidence="1">
    <location>
        <begin position="73"/>
        <end position="84"/>
    </location>
</feature>
<gene>
    <name evidence="2" type="ORF">CLO192961_LOCUS341181</name>
</gene>
<dbReference type="Proteomes" id="UP000766486">
    <property type="component" value="Unassembled WGS sequence"/>
</dbReference>
<reference evidence="2 3" key="1">
    <citation type="submission" date="2019-06" db="EMBL/GenBank/DDBJ databases">
        <authorList>
            <person name="Broberg M."/>
        </authorList>
    </citation>
    <scope>NUCLEOTIDE SEQUENCE [LARGE SCALE GENOMIC DNA]</scope>
</reference>
<keyword evidence="3" id="KW-1185">Reference proteome</keyword>
<dbReference type="EMBL" id="CABFNS010000858">
    <property type="protein sequence ID" value="VUC33145.1"/>
    <property type="molecule type" value="Genomic_DNA"/>
</dbReference>
<feature type="compositionally biased region" description="Low complexity" evidence="1">
    <location>
        <begin position="85"/>
        <end position="94"/>
    </location>
</feature>
<organism evidence="2 3">
    <name type="scientific">Bionectria ochroleuca</name>
    <name type="common">Gliocladium roseum</name>
    <dbReference type="NCBI Taxonomy" id="29856"/>
    <lineage>
        <taxon>Eukaryota</taxon>
        <taxon>Fungi</taxon>
        <taxon>Dikarya</taxon>
        <taxon>Ascomycota</taxon>
        <taxon>Pezizomycotina</taxon>
        <taxon>Sordariomycetes</taxon>
        <taxon>Hypocreomycetidae</taxon>
        <taxon>Hypocreales</taxon>
        <taxon>Bionectriaceae</taxon>
        <taxon>Clonostachys</taxon>
    </lineage>
</organism>